<accession>A0A0K1EGE5</accession>
<feature type="compositionally biased region" description="Polar residues" evidence="6">
    <location>
        <begin position="53"/>
        <end position="67"/>
    </location>
</feature>
<dbReference type="EMBL" id="CP012159">
    <property type="protein sequence ID" value="AKT39648.1"/>
    <property type="molecule type" value="Genomic_DNA"/>
</dbReference>
<gene>
    <name evidence="8" type="ORF">CMC5_037970</name>
</gene>
<dbReference type="AlphaFoldDB" id="A0A0K1EGE5"/>
<dbReference type="PROSITE" id="PS00108">
    <property type="entry name" value="PROTEIN_KINASE_ST"/>
    <property type="match status" value="1"/>
</dbReference>
<reference evidence="8 9" key="1">
    <citation type="submission" date="2015-07" db="EMBL/GenBank/DDBJ databases">
        <title>Genome analysis of myxobacterium Chondromyces crocatus Cm c5 reveals a high potential for natural compound synthesis and the genetic basis for the loss of fruiting body formation.</title>
        <authorList>
            <person name="Zaburannyi N."/>
            <person name="Bunk B."/>
            <person name="Maier J."/>
            <person name="Overmann J."/>
            <person name="Mueller R."/>
        </authorList>
    </citation>
    <scope>NUCLEOTIDE SEQUENCE [LARGE SCALE GENOMIC DNA]</scope>
    <source>
        <strain evidence="8 9">Cm c5</strain>
    </source>
</reference>
<dbReference type="PANTHER" id="PTHR43289:SF6">
    <property type="entry name" value="SERINE_THREONINE-PROTEIN KINASE NEKL-3"/>
    <property type="match status" value="1"/>
</dbReference>
<evidence type="ECO:0000259" key="7">
    <source>
        <dbReference type="PROSITE" id="PS50011"/>
    </source>
</evidence>
<evidence type="ECO:0000256" key="6">
    <source>
        <dbReference type="SAM" id="MobiDB-lite"/>
    </source>
</evidence>
<dbReference type="SMART" id="SM00220">
    <property type="entry name" value="S_TKc"/>
    <property type="match status" value="1"/>
</dbReference>
<protein>
    <recommendedName>
        <fullName evidence="7">Protein kinase domain-containing protein</fullName>
    </recommendedName>
</protein>
<dbReference type="Proteomes" id="UP000067626">
    <property type="component" value="Chromosome"/>
</dbReference>
<feature type="binding site" evidence="5">
    <location>
        <position position="104"/>
    </location>
    <ligand>
        <name>ATP</name>
        <dbReference type="ChEBI" id="CHEBI:30616"/>
    </ligand>
</feature>
<dbReference type="STRING" id="52.CMC5_037970"/>
<dbReference type="Gene3D" id="3.30.200.20">
    <property type="entry name" value="Phosphorylase Kinase, domain 1"/>
    <property type="match status" value="1"/>
</dbReference>
<name>A0A0K1EGE5_CHOCO</name>
<feature type="compositionally biased region" description="Low complexity" evidence="6">
    <location>
        <begin position="476"/>
        <end position="489"/>
    </location>
</feature>
<keyword evidence="1" id="KW-0808">Transferase</keyword>
<evidence type="ECO:0000256" key="5">
    <source>
        <dbReference type="PROSITE-ProRule" id="PRU10141"/>
    </source>
</evidence>
<sequence>MSVQAREEPPRSEPRPTPVPVAGAARQHSHGGDGPVSSSRSASSRSGLRTAEPQRSNPTPALVSLSSGPPKLDKYELIEEIGHGGMATVYRARDPRLGREVAVKVIHKHLRDNTEVAARFLAEARAAAKLRHQGIVEVYDVATEDDGERYLVAELLRGCTLRKLLQKHPELPAEVGAAIVLELCSALEHAHACGIIHRDVKPENVLVELPEDRASPPERSNASGPPVVLIKLTDFGIAKILDTQGLTSTGQVLGSPAHMAPEQIEGGEVDARTDAFALGVLMYECLVGHLPFEGKNPAQVLRRVLEGAYPPADQERPSVGGRWSRVVASALAREPADRIAGPGALAESIRGEFESLGIVDPRAELVDYFTDPEGYVAAHVERLVPRLVTRAESARRNGDVQGAAADLNRALALAPDDLTILKKISSLTSTQSRRQLARRMALLLIGSATLGVASYGVARHFRTRSPLIARSAPWPAANASGGARSASSNELRPTIPAPSSRPDGSAHTRRLRPPLIPLPLPSGVPPEPSAGAAAHPNQRKVHIAVIPGGARMKLDGKDFRWFGRDPKWLDVGVHHAQVSVPNSKCCKPFDGPLTVTAADESAGAQSIVIKLEFLPATVSLAGAPANAQYTCPSIGLSGFAGGAPQSVVLPDVTWIGSCLFTPPTQDAVPSQVKVTLRSGEANTISWPSN</sequence>
<keyword evidence="4 5" id="KW-0067">ATP-binding</keyword>
<dbReference type="PROSITE" id="PS00107">
    <property type="entry name" value="PROTEIN_KINASE_ATP"/>
    <property type="match status" value="1"/>
</dbReference>
<keyword evidence="2 5" id="KW-0547">Nucleotide-binding</keyword>
<keyword evidence="9" id="KW-1185">Reference proteome</keyword>
<dbReference type="PROSITE" id="PS50011">
    <property type="entry name" value="PROTEIN_KINASE_DOM"/>
    <property type="match status" value="1"/>
</dbReference>
<dbReference type="KEGG" id="ccro:CMC5_037970"/>
<feature type="compositionally biased region" description="Pro residues" evidence="6">
    <location>
        <begin position="514"/>
        <end position="528"/>
    </location>
</feature>
<dbReference type="SUPFAM" id="SSF56112">
    <property type="entry name" value="Protein kinase-like (PK-like)"/>
    <property type="match status" value="1"/>
</dbReference>
<evidence type="ECO:0000256" key="3">
    <source>
        <dbReference type="ARBA" id="ARBA00022777"/>
    </source>
</evidence>
<feature type="region of interest" description="Disordered" evidence="6">
    <location>
        <begin position="473"/>
        <end position="539"/>
    </location>
</feature>
<dbReference type="InterPro" id="IPR011009">
    <property type="entry name" value="Kinase-like_dom_sf"/>
</dbReference>
<organism evidence="8 9">
    <name type="scientific">Chondromyces crocatus</name>
    <dbReference type="NCBI Taxonomy" id="52"/>
    <lineage>
        <taxon>Bacteria</taxon>
        <taxon>Pseudomonadati</taxon>
        <taxon>Myxococcota</taxon>
        <taxon>Polyangia</taxon>
        <taxon>Polyangiales</taxon>
        <taxon>Polyangiaceae</taxon>
        <taxon>Chondromyces</taxon>
    </lineage>
</organism>
<dbReference type="InterPro" id="IPR000719">
    <property type="entry name" value="Prot_kinase_dom"/>
</dbReference>
<dbReference type="Gene3D" id="1.10.510.10">
    <property type="entry name" value="Transferase(Phosphotransferase) domain 1"/>
    <property type="match status" value="1"/>
</dbReference>
<dbReference type="CDD" id="cd14014">
    <property type="entry name" value="STKc_PknB_like"/>
    <property type="match status" value="1"/>
</dbReference>
<dbReference type="PANTHER" id="PTHR43289">
    <property type="entry name" value="MITOGEN-ACTIVATED PROTEIN KINASE KINASE KINASE 20-RELATED"/>
    <property type="match status" value="1"/>
</dbReference>
<evidence type="ECO:0000256" key="1">
    <source>
        <dbReference type="ARBA" id="ARBA00022679"/>
    </source>
</evidence>
<feature type="compositionally biased region" description="Basic and acidic residues" evidence="6">
    <location>
        <begin position="1"/>
        <end position="14"/>
    </location>
</feature>
<evidence type="ECO:0000256" key="2">
    <source>
        <dbReference type="ARBA" id="ARBA00022741"/>
    </source>
</evidence>
<evidence type="ECO:0000313" key="9">
    <source>
        <dbReference type="Proteomes" id="UP000067626"/>
    </source>
</evidence>
<keyword evidence="3" id="KW-0418">Kinase</keyword>
<proteinExistence type="predicted"/>
<evidence type="ECO:0000256" key="4">
    <source>
        <dbReference type="ARBA" id="ARBA00022840"/>
    </source>
</evidence>
<feature type="compositionally biased region" description="Low complexity" evidence="6">
    <location>
        <begin position="37"/>
        <end position="46"/>
    </location>
</feature>
<feature type="domain" description="Protein kinase" evidence="7">
    <location>
        <begin position="75"/>
        <end position="353"/>
    </location>
</feature>
<feature type="region of interest" description="Disordered" evidence="6">
    <location>
        <begin position="1"/>
        <end position="69"/>
    </location>
</feature>
<dbReference type="InterPro" id="IPR017441">
    <property type="entry name" value="Protein_kinase_ATP_BS"/>
</dbReference>
<dbReference type="GO" id="GO:0004674">
    <property type="term" value="F:protein serine/threonine kinase activity"/>
    <property type="evidence" value="ECO:0007669"/>
    <property type="project" value="TreeGrafter"/>
</dbReference>
<dbReference type="GO" id="GO:0005524">
    <property type="term" value="F:ATP binding"/>
    <property type="evidence" value="ECO:0007669"/>
    <property type="project" value="UniProtKB-UniRule"/>
</dbReference>
<dbReference type="InterPro" id="IPR008271">
    <property type="entry name" value="Ser/Thr_kinase_AS"/>
</dbReference>
<dbReference type="Pfam" id="PF00069">
    <property type="entry name" value="Pkinase"/>
    <property type="match status" value="1"/>
</dbReference>
<evidence type="ECO:0000313" key="8">
    <source>
        <dbReference type="EMBL" id="AKT39648.1"/>
    </source>
</evidence>